<evidence type="ECO:0000313" key="2">
    <source>
        <dbReference type="Proteomes" id="UP000712600"/>
    </source>
</evidence>
<dbReference type="EMBL" id="QGKX02001521">
    <property type="protein sequence ID" value="KAF3508027.1"/>
    <property type="molecule type" value="Genomic_DNA"/>
</dbReference>
<evidence type="ECO:0000313" key="1">
    <source>
        <dbReference type="EMBL" id="KAF3508027.1"/>
    </source>
</evidence>
<sequence length="88" mass="9637">MLRCVNGVDEDTCSGGCCLSWLEEVWLSEGSLGDTLAGEAWLGETWLLVGMWLGSESRVFSERIAAVVLRVRGGREKSCGDGNEKLLW</sequence>
<organism evidence="1 2">
    <name type="scientific">Brassica cretica</name>
    <name type="common">Mustard</name>
    <dbReference type="NCBI Taxonomy" id="69181"/>
    <lineage>
        <taxon>Eukaryota</taxon>
        <taxon>Viridiplantae</taxon>
        <taxon>Streptophyta</taxon>
        <taxon>Embryophyta</taxon>
        <taxon>Tracheophyta</taxon>
        <taxon>Spermatophyta</taxon>
        <taxon>Magnoliopsida</taxon>
        <taxon>eudicotyledons</taxon>
        <taxon>Gunneridae</taxon>
        <taxon>Pentapetalae</taxon>
        <taxon>rosids</taxon>
        <taxon>malvids</taxon>
        <taxon>Brassicales</taxon>
        <taxon>Brassicaceae</taxon>
        <taxon>Brassiceae</taxon>
        <taxon>Brassica</taxon>
    </lineage>
</organism>
<proteinExistence type="predicted"/>
<protein>
    <submittedName>
        <fullName evidence="1">Uncharacterized protein</fullName>
    </submittedName>
</protein>
<accession>A0A8S9P459</accession>
<dbReference type="AlphaFoldDB" id="A0A8S9P459"/>
<dbReference type="Proteomes" id="UP000712600">
    <property type="component" value="Unassembled WGS sequence"/>
</dbReference>
<gene>
    <name evidence="1" type="ORF">F2Q69_00005533</name>
</gene>
<name>A0A8S9P459_BRACR</name>
<reference evidence="1" key="1">
    <citation type="submission" date="2019-12" db="EMBL/GenBank/DDBJ databases">
        <title>Genome sequencing and annotation of Brassica cretica.</title>
        <authorList>
            <person name="Studholme D.J."/>
            <person name="Sarris P."/>
        </authorList>
    </citation>
    <scope>NUCLEOTIDE SEQUENCE</scope>
    <source>
        <strain evidence="1">PFS-109/04</strain>
        <tissue evidence="1">Leaf</tissue>
    </source>
</reference>
<comment type="caution">
    <text evidence="1">The sequence shown here is derived from an EMBL/GenBank/DDBJ whole genome shotgun (WGS) entry which is preliminary data.</text>
</comment>